<dbReference type="EC" id="2.4.2.7" evidence="7 12"/>
<evidence type="ECO:0000256" key="9">
    <source>
        <dbReference type="ARBA" id="ARBA00022676"/>
    </source>
</evidence>
<dbReference type="HAMAP" id="MF_00004">
    <property type="entry name" value="Aden_phosphoribosyltr"/>
    <property type="match status" value="1"/>
</dbReference>
<comment type="subunit">
    <text evidence="6 12">Homodimer.</text>
</comment>
<evidence type="ECO:0000259" key="13">
    <source>
        <dbReference type="Pfam" id="PF00156"/>
    </source>
</evidence>
<dbReference type="NCBIfam" id="TIGR01090">
    <property type="entry name" value="apt"/>
    <property type="match status" value="1"/>
</dbReference>
<feature type="domain" description="Phosphoribosyltransferase" evidence="13">
    <location>
        <begin position="31"/>
        <end position="152"/>
    </location>
</feature>
<sequence>MNLEEKLRKIPDFPEAGITFIDITTVLKDPDAFEEVIRQMLEQVKDLDFDIIVGSESRGFIFGAALAFAAHKGFVPVRKPNKLPAETLSIDYDLEYGSNTLEIHRDAIKPGQKVLLVDDLLATGGTANASCKLVEELGGEIVGTSFFIELSGLGGREALKDYEIYRLLEI</sequence>
<dbReference type="Gene3D" id="3.40.50.2020">
    <property type="match status" value="1"/>
</dbReference>
<dbReference type="GO" id="GO:0016208">
    <property type="term" value="F:AMP binding"/>
    <property type="evidence" value="ECO:0007669"/>
    <property type="project" value="TreeGrafter"/>
</dbReference>
<evidence type="ECO:0000313" key="14">
    <source>
        <dbReference type="EMBL" id="AVM42100.1"/>
    </source>
</evidence>
<dbReference type="NCBIfam" id="NF002636">
    <property type="entry name" value="PRK02304.1-5"/>
    <property type="match status" value="1"/>
</dbReference>
<evidence type="ECO:0000256" key="4">
    <source>
        <dbReference type="ARBA" id="ARBA00004659"/>
    </source>
</evidence>
<dbReference type="RefSeq" id="WP_106012086.1">
    <property type="nucleotide sequence ID" value="NZ_CP027226.1"/>
</dbReference>
<dbReference type="SUPFAM" id="SSF53271">
    <property type="entry name" value="PRTase-like"/>
    <property type="match status" value="1"/>
</dbReference>
<dbReference type="CDD" id="cd06223">
    <property type="entry name" value="PRTases_typeI"/>
    <property type="match status" value="1"/>
</dbReference>
<dbReference type="NCBIfam" id="NF002633">
    <property type="entry name" value="PRK02304.1-2"/>
    <property type="match status" value="1"/>
</dbReference>
<dbReference type="GO" id="GO:0005737">
    <property type="term" value="C:cytoplasm"/>
    <property type="evidence" value="ECO:0007669"/>
    <property type="project" value="UniProtKB-SubCell"/>
</dbReference>
<dbReference type="InterPro" id="IPR005764">
    <property type="entry name" value="Ade_phspho_trans"/>
</dbReference>
<name>A0A2S0KM41_9FIRM</name>
<evidence type="ECO:0000256" key="2">
    <source>
        <dbReference type="ARBA" id="ARBA00003968"/>
    </source>
</evidence>
<dbReference type="InterPro" id="IPR029057">
    <property type="entry name" value="PRTase-like"/>
</dbReference>
<organism evidence="14 15">
    <name type="scientific">Fastidiosipila sanguinis</name>
    <dbReference type="NCBI Taxonomy" id="236753"/>
    <lineage>
        <taxon>Bacteria</taxon>
        <taxon>Bacillati</taxon>
        <taxon>Bacillota</taxon>
        <taxon>Clostridia</taxon>
        <taxon>Eubacteriales</taxon>
        <taxon>Oscillospiraceae</taxon>
        <taxon>Fastidiosipila</taxon>
    </lineage>
</organism>
<comment type="pathway">
    <text evidence="4 12">Purine metabolism; AMP biosynthesis via salvage pathway; AMP from adenine: step 1/1.</text>
</comment>
<evidence type="ECO:0000256" key="11">
    <source>
        <dbReference type="ARBA" id="ARBA00022726"/>
    </source>
</evidence>
<dbReference type="UniPathway" id="UPA00588">
    <property type="reaction ID" value="UER00646"/>
</dbReference>
<reference evidence="15" key="1">
    <citation type="submission" date="2018-02" db="EMBL/GenBank/DDBJ databases">
        <authorList>
            <person name="Holder M.E."/>
            <person name="Ajami N.J."/>
            <person name="Petrosino J.F."/>
        </authorList>
    </citation>
    <scope>NUCLEOTIDE SEQUENCE [LARGE SCALE GENOMIC DNA]</scope>
    <source>
        <strain evidence="15">CCUG 47711</strain>
    </source>
</reference>
<evidence type="ECO:0000256" key="1">
    <source>
        <dbReference type="ARBA" id="ARBA00000868"/>
    </source>
</evidence>
<keyword evidence="8 12" id="KW-0963">Cytoplasm</keyword>
<evidence type="ECO:0000256" key="8">
    <source>
        <dbReference type="ARBA" id="ARBA00022490"/>
    </source>
</evidence>
<dbReference type="GO" id="GO:0006168">
    <property type="term" value="P:adenine salvage"/>
    <property type="evidence" value="ECO:0007669"/>
    <property type="project" value="InterPro"/>
</dbReference>
<dbReference type="OrthoDB" id="9803963at2"/>
<comment type="similarity">
    <text evidence="5 12">Belongs to the purine/pyrimidine phosphoribosyltransferase family.</text>
</comment>
<comment type="function">
    <text evidence="2 12">Catalyzes a salvage reaction resulting in the formation of AMP, that is energically less costly than de novo synthesis.</text>
</comment>
<evidence type="ECO:0000256" key="3">
    <source>
        <dbReference type="ARBA" id="ARBA00004496"/>
    </source>
</evidence>
<dbReference type="PANTHER" id="PTHR32315:SF3">
    <property type="entry name" value="ADENINE PHOSPHORIBOSYLTRANSFERASE"/>
    <property type="match status" value="1"/>
</dbReference>
<dbReference type="InterPro" id="IPR000836">
    <property type="entry name" value="PRTase_dom"/>
</dbReference>
<dbReference type="InterPro" id="IPR050054">
    <property type="entry name" value="UPRTase/APRTase"/>
</dbReference>
<dbReference type="FunFam" id="3.40.50.2020:FF:000004">
    <property type="entry name" value="Adenine phosphoribosyltransferase"/>
    <property type="match status" value="1"/>
</dbReference>
<dbReference type="Proteomes" id="UP000237947">
    <property type="component" value="Chromosome"/>
</dbReference>
<evidence type="ECO:0000256" key="7">
    <source>
        <dbReference type="ARBA" id="ARBA00011893"/>
    </source>
</evidence>
<evidence type="ECO:0000256" key="5">
    <source>
        <dbReference type="ARBA" id="ARBA00008391"/>
    </source>
</evidence>
<dbReference type="GO" id="GO:0003999">
    <property type="term" value="F:adenine phosphoribosyltransferase activity"/>
    <property type="evidence" value="ECO:0007669"/>
    <property type="project" value="UniProtKB-UniRule"/>
</dbReference>
<protein>
    <recommendedName>
        <fullName evidence="7 12">Adenine phosphoribosyltransferase</fullName>
        <shortName evidence="12">APRT</shortName>
        <ecNumber evidence="7 12">2.4.2.7</ecNumber>
    </recommendedName>
</protein>
<keyword evidence="10 12" id="KW-0808">Transferase</keyword>
<comment type="catalytic activity">
    <reaction evidence="1 12">
        <text>AMP + diphosphate = 5-phospho-alpha-D-ribose 1-diphosphate + adenine</text>
        <dbReference type="Rhea" id="RHEA:16609"/>
        <dbReference type="ChEBI" id="CHEBI:16708"/>
        <dbReference type="ChEBI" id="CHEBI:33019"/>
        <dbReference type="ChEBI" id="CHEBI:58017"/>
        <dbReference type="ChEBI" id="CHEBI:456215"/>
        <dbReference type="EC" id="2.4.2.7"/>
    </reaction>
</comment>
<gene>
    <name evidence="12" type="primary">apt</name>
    <name evidence="14" type="ORF">C5Q98_02120</name>
</gene>
<keyword evidence="15" id="KW-1185">Reference proteome</keyword>
<dbReference type="KEGG" id="fsa:C5Q98_02120"/>
<comment type="subcellular location">
    <subcellularLocation>
        <location evidence="3 12">Cytoplasm</location>
    </subcellularLocation>
</comment>
<dbReference type="GO" id="GO:0006166">
    <property type="term" value="P:purine ribonucleoside salvage"/>
    <property type="evidence" value="ECO:0007669"/>
    <property type="project" value="UniProtKB-UniRule"/>
</dbReference>
<proteinExistence type="inferred from homology"/>
<keyword evidence="9 12" id="KW-0328">Glycosyltransferase</keyword>
<dbReference type="GO" id="GO:0002055">
    <property type="term" value="F:adenine binding"/>
    <property type="evidence" value="ECO:0007669"/>
    <property type="project" value="TreeGrafter"/>
</dbReference>
<dbReference type="GO" id="GO:0044209">
    <property type="term" value="P:AMP salvage"/>
    <property type="evidence" value="ECO:0007669"/>
    <property type="project" value="UniProtKB-UniRule"/>
</dbReference>
<evidence type="ECO:0000256" key="12">
    <source>
        <dbReference type="HAMAP-Rule" id="MF_00004"/>
    </source>
</evidence>
<dbReference type="EMBL" id="CP027226">
    <property type="protein sequence ID" value="AVM42100.1"/>
    <property type="molecule type" value="Genomic_DNA"/>
</dbReference>
<evidence type="ECO:0000313" key="15">
    <source>
        <dbReference type="Proteomes" id="UP000237947"/>
    </source>
</evidence>
<dbReference type="PANTHER" id="PTHR32315">
    <property type="entry name" value="ADENINE PHOSPHORIBOSYLTRANSFERASE"/>
    <property type="match status" value="1"/>
</dbReference>
<dbReference type="NCBIfam" id="NF002634">
    <property type="entry name" value="PRK02304.1-3"/>
    <property type="match status" value="1"/>
</dbReference>
<dbReference type="AlphaFoldDB" id="A0A2S0KM41"/>
<keyword evidence="11 12" id="KW-0660">Purine salvage</keyword>
<evidence type="ECO:0000256" key="10">
    <source>
        <dbReference type="ARBA" id="ARBA00022679"/>
    </source>
</evidence>
<evidence type="ECO:0000256" key="6">
    <source>
        <dbReference type="ARBA" id="ARBA00011738"/>
    </source>
</evidence>
<dbReference type="Pfam" id="PF00156">
    <property type="entry name" value="Pribosyltran"/>
    <property type="match status" value="1"/>
</dbReference>
<accession>A0A2S0KM41</accession>